<feature type="transmembrane region" description="Helical" evidence="1">
    <location>
        <begin position="149"/>
        <end position="171"/>
    </location>
</feature>
<evidence type="ECO:0008006" key="4">
    <source>
        <dbReference type="Google" id="ProtNLM"/>
    </source>
</evidence>
<name>A0ABY1FLI5_9GAMM</name>
<gene>
    <name evidence="2" type="ORF">SAMN04487868_104147</name>
</gene>
<keyword evidence="1" id="KW-1133">Transmembrane helix</keyword>
<dbReference type="EMBL" id="FOTV01000004">
    <property type="protein sequence ID" value="SFL57195.1"/>
    <property type="molecule type" value="Genomic_DNA"/>
</dbReference>
<proteinExistence type="predicted"/>
<keyword evidence="1" id="KW-0472">Membrane</keyword>
<dbReference type="InterPro" id="IPR045708">
    <property type="entry name" value="DUF6064"/>
</dbReference>
<evidence type="ECO:0000256" key="1">
    <source>
        <dbReference type="SAM" id="Phobius"/>
    </source>
</evidence>
<accession>A0ABY1FLI5</accession>
<feature type="transmembrane region" description="Helical" evidence="1">
    <location>
        <begin position="63"/>
        <end position="82"/>
    </location>
</feature>
<protein>
    <recommendedName>
        <fullName evidence="4">MFS transporter permease</fullName>
    </recommendedName>
</protein>
<dbReference type="RefSeq" id="WP_091641797.1">
    <property type="nucleotide sequence ID" value="NZ_FOTV01000004.1"/>
</dbReference>
<keyword evidence="1" id="KW-0812">Transmembrane</keyword>
<dbReference type="Pfam" id="PF19540">
    <property type="entry name" value="DUF6064"/>
    <property type="match status" value="1"/>
</dbReference>
<feature type="transmembrane region" description="Helical" evidence="1">
    <location>
        <begin position="201"/>
        <end position="219"/>
    </location>
</feature>
<sequence length="228" mass="25134">MGTTWLSYSLSDFLMFGPEVFLRLFVRINQDLWPWQGVAVVMVIAIGALLVRGDAMARRSALLLVAAAWLWSGAGFLMHYYGPINLPAIWFGWAFVLQGALLTVAGLFWPWNAATNRPIWSRWLMGIGWIALMGLSPLLAVAQTGNGQAAALFAVTPDVTALGAVPCMLLFPRRVRWLFLLLPLIWSLFSMATLWTLGTWVLAVIPGTTLVLAAMACFVSPRQARNPD</sequence>
<organism evidence="2 3">
    <name type="scientific">Marinobacter salarius</name>
    <dbReference type="NCBI Taxonomy" id="1420917"/>
    <lineage>
        <taxon>Bacteria</taxon>
        <taxon>Pseudomonadati</taxon>
        <taxon>Pseudomonadota</taxon>
        <taxon>Gammaproteobacteria</taxon>
        <taxon>Pseudomonadales</taxon>
        <taxon>Marinobacteraceae</taxon>
        <taxon>Marinobacter</taxon>
    </lineage>
</organism>
<feature type="transmembrane region" description="Helical" evidence="1">
    <location>
        <begin position="88"/>
        <end position="111"/>
    </location>
</feature>
<dbReference type="Proteomes" id="UP000199211">
    <property type="component" value="Unassembled WGS sequence"/>
</dbReference>
<reference evidence="2 3" key="1">
    <citation type="submission" date="2016-10" db="EMBL/GenBank/DDBJ databases">
        <authorList>
            <person name="Varghese N."/>
            <person name="Submissions S."/>
        </authorList>
    </citation>
    <scope>NUCLEOTIDE SEQUENCE [LARGE SCALE GENOMIC DNA]</scope>
    <source>
        <strain evidence="2 3">DSM 26291</strain>
    </source>
</reference>
<feature type="transmembrane region" description="Helical" evidence="1">
    <location>
        <begin position="123"/>
        <end position="143"/>
    </location>
</feature>
<evidence type="ECO:0000313" key="2">
    <source>
        <dbReference type="EMBL" id="SFL57195.1"/>
    </source>
</evidence>
<keyword evidence="3" id="KW-1185">Reference proteome</keyword>
<evidence type="ECO:0000313" key="3">
    <source>
        <dbReference type="Proteomes" id="UP000199211"/>
    </source>
</evidence>
<feature type="transmembrane region" description="Helical" evidence="1">
    <location>
        <begin position="32"/>
        <end position="51"/>
    </location>
</feature>
<comment type="caution">
    <text evidence="2">The sequence shown here is derived from an EMBL/GenBank/DDBJ whole genome shotgun (WGS) entry which is preliminary data.</text>
</comment>
<feature type="transmembrane region" description="Helical" evidence="1">
    <location>
        <begin position="178"/>
        <end position="195"/>
    </location>
</feature>